<dbReference type="Gene3D" id="1.10.640.10">
    <property type="entry name" value="Haem peroxidase domain superfamily, animal type"/>
    <property type="match status" value="1"/>
</dbReference>
<dbReference type="SUPFAM" id="SSF48113">
    <property type="entry name" value="Heme-dependent peroxidases"/>
    <property type="match status" value="1"/>
</dbReference>
<protein>
    <recommendedName>
        <fullName evidence="8">Heme peroxidase</fullName>
    </recommendedName>
</protein>
<evidence type="ECO:0000256" key="1">
    <source>
        <dbReference type="ARBA" id="ARBA00022723"/>
    </source>
</evidence>
<comment type="caution">
    <text evidence="6">The sequence shown here is derived from an EMBL/GenBank/DDBJ whole genome shotgun (WGS) entry which is preliminary data.</text>
</comment>
<evidence type="ECO:0000256" key="2">
    <source>
        <dbReference type="ARBA" id="ARBA00022964"/>
    </source>
</evidence>
<dbReference type="Gene3D" id="1.10.630.10">
    <property type="entry name" value="Cytochrome P450"/>
    <property type="match status" value="1"/>
</dbReference>
<dbReference type="GO" id="GO:0051213">
    <property type="term" value="F:dioxygenase activity"/>
    <property type="evidence" value="ECO:0007669"/>
    <property type="project" value="UniProtKB-KW"/>
</dbReference>
<dbReference type="GO" id="GO:0006979">
    <property type="term" value="P:response to oxidative stress"/>
    <property type="evidence" value="ECO:0007669"/>
    <property type="project" value="InterPro"/>
</dbReference>
<keyword evidence="5" id="KW-0349">Heme</keyword>
<dbReference type="GO" id="GO:0005506">
    <property type="term" value="F:iron ion binding"/>
    <property type="evidence" value="ECO:0007669"/>
    <property type="project" value="InterPro"/>
</dbReference>
<sequence length="851" mass="95902">MFLDDRNISTTSSYLDLAPLYGFNEVEQDSVRLGKDGLLKPDTFHEDRLLGQPPGVNVLLVLYSRFHNYVATMLKEINEDGRFTLRPNTKAEDAQKEPRNPEKVLDNDLFQTARLITGGLYISISLGDYLRAIQGVHEKDTTWTFDPRMYIDKTALGEGVPRGMGNQVSAEFNLLYRFHSAISRRDEGWTEKFMKEQAQLRLDRFKKTDVEQIHLEELSTYELWTMLGSFAKEKRAIEPCNRDFGDIKRGPDGRFSDYDLSDLLRESIDDNAGQCLFSAIRSSRDVASLNEFRTFFGLEPHTTFASVNPDPEIQMALENLYDSPDMIEMYPGVFIEEIAAQKFPDGTHKPKAGVAFPRPLAADLGGSMFHKLIQRGLPGHFAFNSVYAMQPMYTSKSNKKILTKLKTIDQFSLEPPATPKSKVVVESHSAVHDLLAKKDIFQSPWAASVGSLVSAKALEGLHAFESKHKGYHVQHHSESKQIYLTYLTDKATSFVKRDSFCLAKSYYQIDMVRDVAIPLNARFLAELFSLNVKTSAKQLAAHTSAELYKLLIEVRNWVDYPNSDPTALWYRRRQAQESAVELTKTTKASISEAAPKYWALSSWLNWTATPDENQELSALKDLGVRIAGHDDADVAQMAWMLAVSGVGTPVTAATEVLHYFLSEDGEKHWHEIQKLATDNSEKANTKLEKYFMEALRLNSQQVCKRTVKEDVTSLKHGKHPVEPKQDVMLLISKANHDRTTFHNPSTFNPNRAASSYLHHGFGPAGQLGKDMLLAYGVALLKVAGQMDGLRKAPGQMGELKRVELKTKGERKRAQVYGRHYMTADWGYLVAEPTSKFFPFLCGRRGVPGSVG</sequence>
<dbReference type="AlphaFoldDB" id="A0AAE0DK63"/>
<dbReference type="InterPro" id="IPR019791">
    <property type="entry name" value="Haem_peroxidase_animal"/>
</dbReference>
<dbReference type="PANTHER" id="PTHR11903">
    <property type="entry name" value="PROSTAGLANDIN G/H SYNTHASE"/>
    <property type="match status" value="1"/>
</dbReference>
<evidence type="ECO:0000313" key="6">
    <source>
        <dbReference type="EMBL" id="KAK3172631.1"/>
    </source>
</evidence>
<keyword evidence="3" id="KW-0560">Oxidoreductase</keyword>
<dbReference type="PANTHER" id="PTHR11903:SF13">
    <property type="entry name" value="LINOLEATE 10R-LIPOXYGENASE"/>
    <property type="match status" value="1"/>
</dbReference>
<dbReference type="GO" id="GO:0004497">
    <property type="term" value="F:monooxygenase activity"/>
    <property type="evidence" value="ECO:0007669"/>
    <property type="project" value="InterPro"/>
</dbReference>
<dbReference type="InterPro" id="IPR037120">
    <property type="entry name" value="Haem_peroxidase_sf_animal"/>
</dbReference>
<dbReference type="GO" id="GO:0006631">
    <property type="term" value="P:fatty acid metabolic process"/>
    <property type="evidence" value="ECO:0007669"/>
    <property type="project" value="UniProtKB-ARBA"/>
</dbReference>
<dbReference type="InterPro" id="IPR036396">
    <property type="entry name" value="Cyt_P450_sf"/>
</dbReference>
<keyword evidence="2" id="KW-0223">Dioxygenase</keyword>
<proteinExistence type="predicted"/>
<evidence type="ECO:0008006" key="8">
    <source>
        <dbReference type="Google" id="ProtNLM"/>
    </source>
</evidence>
<dbReference type="GO" id="GO:0004601">
    <property type="term" value="F:peroxidase activity"/>
    <property type="evidence" value="ECO:0007669"/>
    <property type="project" value="InterPro"/>
</dbReference>
<keyword evidence="1 5" id="KW-0479">Metal-binding</keyword>
<dbReference type="Proteomes" id="UP001276659">
    <property type="component" value="Unassembled WGS sequence"/>
</dbReference>
<evidence type="ECO:0000256" key="4">
    <source>
        <dbReference type="ARBA" id="ARBA00023004"/>
    </source>
</evidence>
<dbReference type="Pfam" id="PF03098">
    <property type="entry name" value="An_peroxidase"/>
    <property type="match status" value="1"/>
</dbReference>
<keyword evidence="4 5" id="KW-0408">Iron</keyword>
<dbReference type="EMBL" id="JASNWA010000007">
    <property type="protein sequence ID" value="KAK3172631.1"/>
    <property type="molecule type" value="Genomic_DNA"/>
</dbReference>
<reference evidence="6" key="1">
    <citation type="submission" date="2022-11" db="EMBL/GenBank/DDBJ databases">
        <title>Chromosomal genome sequence assembly and mating type (MAT) locus characterization of the leprose asexual lichenized fungus Lepraria neglecta (Nyl.) Erichsen.</title>
        <authorList>
            <person name="Allen J.L."/>
            <person name="Pfeffer B."/>
        </authorList>
    </citation>
    <scope>NUCLEOTIDE SEQUENCE</scope>
    <source>
        <strain evidence="6">Allen 5258</strain>
    </source>
</reference>
<dbReference type="InterPro" id="IPR050783">
    <property type="entry name" value="Oxylipin_biosynth_metab"/>
</dbReference>
<dbReference type="GO" id="GO:0016705">
    <property type="term" value="F:oxidoreductase activity, acting on paired donors, with incorporation or reduction of molecular oxygen"/>
    <property type="evidence" value="ECO:0007669"/>
    <property type="project" value="InterPro"/>
</dbReference>
<organism evidence="6 7">
    <name type="scientific">Lepraria neglecta</name>
    <dbReference type="NCBI Taxonomy" id="209136"/>
    <lineage>
        <taxon>Eukaryota</taxon>
        <taxon>Fungi</taxon>
        <taxon>Dikarya</taxon>
        <taxon>Ascomycota</taxon>
        <taxon>Pezizomycotina</taxon>
        <taxon>Lecanoromycetes</taxon>
        <taxon>OSLEUM clade</taxon>
        <taxon>Lecanoromycetidae</taxon>
        <taxon>Lecanorales</taxon>
        <taxon>Lecanorineae</taxon>
        <taxon>Stereocaulaceae</taxon>
        <taxon>Lepraria</taxon>
    </lineage>
</organism>
<evidence type="ECO:0000313" key="7">
    <source>
        <dbReference type="Proteomes" id="UP001276659"/>
    </source>
</evidence>
<evidence type="ECO:0000256" key="5">
    <source>
        <dbReference type="PIRSR" id="PIRSR619791-2"/>
    </source>
</evidence>
<dbReference type="InterPro" id="IPR010255">
    <property type="entry name" value="Haem_peroxidase_sf"/>
</dbReference>
<dbReference type="GO" id="GO:0020037">
    <property type="term" value="F:heme binding"/>
    <property type="evidence" value="ECO:0007669"/>
    <property type="project" value="InterPro"/>
</dbReference>
<name>A0AAE0DK63_9LECA</name>
<gene>
    <name evidence="6" type="ORF">OEA41_005955</name>
</gene>
<dbReference type="PROSITE" id="PS50292">
    <property type="entry name" value="PEROXIDASE_3"/>
    <property type="match status" value="1"/>
</dbReference>
<dbReference type="SUPFAM" id="SSF48264">
    <property type="entry name" value="Cytochrome P450"/>
    <property type="match status" value="1"/>
</dbReference>
<accession>A0AAE0DK63</accession>
<feature type="binding site" description="axial binding residue" evidence="5">
    <location>
        <position position="179"/>
    </location>
    <ligand>
        <name>heme b</name>
        <dbReference type="ChEBI" id="CHEBI:60344"/>
    </ligand>
    <ligandPart>
        <name>Fe</name>
        <dbReference type="ChEBI" id="CHEBI:18248"/>
    </ligandPart>
</feature>
<keyword evidence="7" id="KW-1185">Reference proteome</keyword>
<evidence type="ECO:0000256" key="3">
    <source>
        <dbReference type="ARBA" id="ARBA00023002"/>
    </source>
</evidence>